<proteinExistence type="predicted"/>
<organism evidence="2 3">
    <name type="scientific">Fusarium sarcochroum</name>
    <dbReference type="NCBI Taxonomy" id="1208366"/>
    <lineage>
        <taxon>Eukaryota</taxon>
        <taxon>Fungi</taxon>
        <taxon>Dikarya</taxon>
        <taxon>Ascomycota</taxon>
        <taxon>Pezizomycotina</taxon>
        <taxon>Sordariomycetes</taxon>
        <taxon>Hypocreomycetidae</taxon>
        <taxon>Hypocreales</taxon>
        <taxon>Nectriaceae</taxon>
        <taxon>Fusarium</taxon>
        <taxon>Fusarium lateritium species complex</taxon>
    </lineage>
</organism>
<gene>
    <name evidence="2" type="ORF">FSARC_6272</name>
</gene>
<dbReference type="AlphaFoldDB" id="A0A8H4TXS8"/>
<protein>
    <submittedName>
        <fullName evidence="2">Uncharacterized protein</fullName>
    </submittedName>
</protein>
<accession>A0A8H4TXS8</accession>
<sequence>MRLLANKALFFAAFSHVALADWYLWAVETNLGTSPDFPSTELLDQFYIWDHQISRDDLDVVMLGSSEDLSHDGDIGVRCIDCGTGVGPSDPSTVEIRTEKGHWTYYADRDGDLVDQGTSQSAGKCVPHHDFNVDCPSAGAPVGSIKGSTLLFCTTDSVPL</sequence>
<feature type="chain" id="PRO_5034721035" evidence="1">
    <location>
        <begin position="21"/>
        <end position="160"/>
    </location>
</feature>
<reference evidence="2" key="1">
    <citation type="journal article" date="2020" name="BMC Genomics">
        <title>Correction to: Identification and distribution of gene clusters required for synthesis of sphingolipid metabolism inhibitors in diverse species of the filamentous fungus Fusarium.</title>
        <authorList>
            <person name="Kim H.S."/>
            <person name="Lohmar J.M."/>
            <person name="Busman M."/>
            <person name="Brown D.W."/>
            <person name="Naumann T.A."/>
            <person name="Divon H.H."/>
            <person name="Lysoe E."/>
            <person name="Uhlig S."/>
            <person name="Proctor R.H."/>
        </authorList>
    </citation>
    <scope>NUCLEOTIDE SEQUENCE</scope>
    <source>
        <strain evidence="2">NRRL 20472</strain>
    </source>
</reference>
<keyword evidence="3" id="KW-1185">Reference proteome</keyword>
<keyword evidence="1" id="KW-0732">Signal</keyword>
<comment type="caution">
    <text evidence="2">The sequence shown here is derived from an EMBL/GenBank/DDBJ whole genome shotgun (WGS) entry which is preliminary data.</text>
</comment>
<evidence type="ECO:0000313" key="3">
    <source>
        <dbReference type="Proteomes" id="UP000622797"/>
    </source>
</evidence>
<name>A0A8H4TXS8_9HYPO</name>
<evidence type="ECO:0000313" key="2">
    <source>
        <dbReference type="EMBL" id="KAF4965996.1"/>
    </source>
</evidence>
<evidence type="ECO:0000256" key="1">
    <source>
        <dbReference type="SAM" id="SignalP"/>
    </source>
</evidence>
<dbReference type="OrthoDB" id="3770142at2759"/>
<reference evidence="2" key="2">
    <citation type="submission" date="2020-05" db="EMBL/GenBank/DDBJ databases">
        <authorList>
            <person name="Kim H.-S."/>
            <person name="Proctor R.H."/>
            <person name="Brown D.W."/>
        </authorList>
    </citation>
    <scope>NUCLEOTIDE SEQUENCE</scope>
    <source>
        <strain evidence="2">NRRL 20472</strain>
    </source>
</reference>
<dbReference type="EMBL" id="JABEXW010000313">
    <property type="protein sequence ID" value="KAF4965996.1"/>
    <property type="molecule type" value="Genomic_DNA"/>
</dbReference>
<dbReference type="Proteomes" id="UP000622797">
    <property type="component" value="Unassembled WGS sequence"/>
</dbReference>
<feature type="signal peptide" evidence="1">
    <location>
        <begin position="1"/>
        <end position="20"/>
    </location>
</feature>